<accession>A0AAE3N9A6</accession>
<keyword evidence="2" id="KW-1185">Reference proteome</keyword>
<dbReference type="RefSeq" id="WP_271429552.1">
    <property type="nucleotide sequence ID" value="NZ_JAQIPB010000009.1"/>
</dbReference>
<evidence type="ECO:0000313" key="2">
    <source>
        <dbReference type="Proteomes" id="UP001212602"/>
    </source>
</evidence>
<proteinExistence type="predicted"/>
<dbReference type="EMBL" id="JAQIPB010000009">
    <property type="protein sequence ID" value="MDA7418335.1"/>
    <property type="molecule type" value="Genomic_DNA"/>
</dbReference>
<dbReference type="Gene3D" id="3.30.70.100">
    <property type="match status" value="1"/>
</dbReference>
<evidence type="ECO:0000313" key="1">
    <source>
        <dbReference type="EMBL" id="MDA7418335.1"/>
    </source>
</evidence>
<dbReference type="InterPro" id="IPR011008">
    <property type="entry name" value="Dimeric_a/b-barrel"/>
</dbReference>
<name>A0AAE3N9A6_9BURK</name>
<dbReference type="AlphaFoldDB" id="A0AAE3N9A6"/>
<protein>
    <submittedName>
        <fullName evidence="1">DUF1428 domain-containing protein</fullName>
    </submittedName>
</protein>
<gene>
    <name evidence="1" type="ORF">PGB34_18360</name>
</gene>
<comment type="caution">
    <text evidence="1">The sequence shown here is derived from an EMBL/GenBank/DDBJ whole genome shotgun (WGS) entry which is preliminary data.</text>
</comment>
<sequence>MHYVDGFVLPVPRANLDAYRALAQKAGEVWLEYGALQYFECVGDDVQPGKLTSFPQAVQLKDDEVPVFSWIVYTSRAERDRINALVMKDPRIDCKPEDMPFDGMRMFWGGFTGLVEMGWGAGPKG</sequence>
<dbReference type="InterPro" id="IPR009874">
    <property type="entry name" value="DUF1428"/>
</dbReference>
<dbReference type="SUPFAM" id="SSF54909">
    <property type="entry name" value="Dimeric alpha+beta barrel"/>
    <property type="match status" value="1"/>
</dbReference>
<reference evidence="1" key="1">
    <citation type="submission" date="2023-01" db="EMBL/GenBank/DDBJ databases">
        <title>Xenophilus mangrovi sp. nov., isolated from soil of Mangrove nature reserve.</title>
        <authorList>
            <person name="Xu S."/>
            <person name="Liu Z."/>
            <person name="Xu Y."/>
        </authorList>
    </citation>
    <scope>NUCLEOTIDE SEQUENCE</scope>
    <source>
        <strain evidence="1">YW8</strain>
    </source>
</reference>
<dbReference type="Proteomes" id="UP001212602">
    <property type="component" value="Unassembled WGS sequence"/>
</dbReference>
<organism evidence="1 2">
    <name type="scientific">Xenophilus arseniciresistens</name>
    <dbReference type="NCBI Taxonomy" id="1283306"/>
    <lineage>
        <taxon>Bacteria</taxon>
        <taxon>Pseudomonadati</taxon>
        <taxon>Pseudomonadota</taxon>
        <taxon>Betaproteobacteria</taxon>
        <taxon>Burkholderiales</taxon>
        <taxon>Comamonadaceae</taxon>
        <taxon>Xenophilus</taxon>
    </lineage>
</organism>
<dbReference type="PIRSF" id="PIRSF007028">
    <property type="entry name" value="UCP007028"/>
    <property type="match status" value="1"/>
</dbReference>
<dbReference type="Pfam" id="PF07237">
    <property type="entry name" value="DUF1428"/>
    <property type="match status" value="1"/>
</dbReference>